<proteinExistence type="inferred from homology"/>
<evidence type="ECO:0000313" key="7">
    <source>
        <dbReference type="Proteomes" id="UP000472271"/>
    </source>
</evidence>
<dbReference type="GO" id="GO:0005525">
    <property type="term" value="F:GTP binding"/>
    <property type="evidence" value="ECO:0007669"/>
    <property type="project" value="UniProtKB-KW"/>
</dbReference>
<dbReference type="InParanoid" id="A0A672YM18"/>
<protein>
    <recommendedName>
        <fullName evidence="5">AIG1-type G domain-containing protein</fullName>
    </recommendedName>
</protein>
<evidence type="ECO:0000256" key="1">
    <source>
        <dbReference type="ARBA" id="ARBA00008535"/>
    </source>
</evidence>
<dbReference type="PANTHER" id="PTHR10903">
    <property type="entry name" value="GTPASE, IMAP FAMILY MEMBER-RELATED"/>
    <property type="match status" value="1"/>
</dbReference>
<dbReference type="FunFam" id="3.40.50.300:FF:001809">
    <property type="entry name" value="Si:ch1073-365p7.2"/>
    <property type="match status" value="1"/>
</dbReference>
<dbReference type="Proteomes" id="UP000472271">
    <property type="component" value="Chromosome 8"/>
</dbReference>
<accession>A0A672YM18</accession>
<evidence type="ECO:0000259" key="5">
    <source>
        <dbReference type="PROSITE" id="PS51720"/>
    </source>
</evidence>
<dbReference type="Ensembl" id="ENSSORT00005005903.1">
    <property type="protein sequence ID" value="ENSSORP00005005661.1"/>
    <property type="gene ID" value="ENSSORG00005003434.1"/>
</dbReference>
<keyword evidence="2" id="KW-0547">Nucleotide-binding</keyword>
<dbReference type="InterPro" id="IPR045058">
    <property type="entry name" value="GIMA/IAN/Toc"/>
</dbReference>
<evidence type="ECO:0000256" key="4">
    <source>
        <dbReference type="SAM" id="MobiDB-lite"/>
    </source>
</evidence>
<dbReference type="PROSITE" id="PS51720">
    <property type="entry name" value="G_AIG1"/>
    <property type="match status" value="1"/>
</dbReference>
<keyword evidence="7" id="KW-1185">Reference proteome</keyword>
<evidence type="ECO:0000313" key="6">
    <source>
        <dbReference type="Ensembl" id="ENSSORP00005005661.1"/>
    </source>
</evidence>
<reference evidence="6" key="1">
    <citation type="submission" date="2019-06" db="EMBL/GenBank/DDBJ databases">
        <authorList>
            <consortium name="Wellcome Sanger Institute Data Sharing"/>
        </authorList>
    </citation>
    <scope>NUCLEOTIDE SEQUENCE [LARGE SCALE GENOMIC DNA]</scope>
</reference>
<dbReference type="Pfam" id="PF04548">
    <property type="entry name" value="AIG1"/>
    <property type="match status" value="1"/>
</dbReference>
<dbReference type="Gene3D" id="3.40.50.300">
    <property type="entry name" value="P-loop containing nucleotide triphosphate hydrolases"/>
    <property type="match status" value="1"/>
</dbReference>
<dbReference type="SUPFAM" id="SSF52540">
    <property type="entry name" value="P-loop containing nucleoside triphosphate hydrolases"/>
    <property type="match status" value="1"/>
</dbReference>
<feature type="domain" description="AIG1-type G" evidence="5">
    <location>
        <begin position="18"/>
        <end position="218"/>
    </location>
</feature>
<dbReference type="AlphaFoldDB" id="A0A672YM18"/>
<sequence length="250" mass="27701">PGMWSPDGSGSGSGLRPMTDIRIVLVGAKGSGKSSTFNTILGRADMPPFSRTSRCRVGDGVVFGRHVTVVDTPGWWRNYFCHETPVLDRRELVLALSRCPPGPHVFLLVVRVDRSFGETNRRAAQEHVELLGEGVWARALVVFSFGDWLGAATAERYLETEGTALRWLVDRCSNRYHVINNRTRGDGFQVRELIGKIEETVAGGNGNWHYEVERRVTETLERRKRRGGEAEGGEEEEEGGAEEEGSDSDG</sequence>
<dbReference type="InterPro" id="IPR006703">
    <property type="entry name" value="G_AIG1"/>
</dbReference>
<reference evidence="6" key="3">
    <citation type="submission" date="2025-09" db="UniProtKB">
        <authorList>
            <consortium name="Ensembl"/>
        </authorList>
    </citation>
    <scope>IDENTIFICATION</scope>
</reference>
<reference evidence="6" key="2">
    <citation type="submission" date="2025-08" db="UniProtKB">
        <authorList>
            <consortium name="Ensembl"/>
        </authorList>
    </citation>
    <scope>IDENTIFICATION</scope>
</reference>
<name>A0A672YM18_9TELE</name>
<keyword evidence="3" id="KW-0342">GTP-binding</keyword>
<dbReference type="InterPro" id="IPR027417">
    <property type="entry name" value="P-loop_NTPase"/>
</dbReference>
<comment type="similarity">
    <text evidence="1">Belongs to the TRAFAC class TrmE-Era-EngA-EngB-Septin-like GTPase superfamily. AIG1/Toc34/Toc159-like paraseptin GTPase family. IAN subfamily.</text>
</comment>
<feature type="compositionally biased region" description="Acidic residues" evidence="4">
    <location>
        <begin position="231"/>
        <end position="250"/>
    </location>
</feature>
<feature type="region of interest" description="Disordered" evidence="4">
    <location>
        <begin position="219"/>
        <end position="250"/>
    </location>
</feature>
<evidence type="ECO:0000256" key="3">
    <source>
        <dbReference type="ARBA" id="ARBA00023134"/>
    </source>
</evidence>
<dbReference type="PANTHER" id="PTHR10903:SF179">
    <property type="entry name" value="GTPASE IMAP FAMILY MEMBER 8"/>
    <property type="match status" value="1"/>
</dbReference>
<organism evidence="6 7">
    <name type="scientific">Sphaeramia orbicularis</name>
    <name type="common">orbiculate cardinalfish</name>
    <dbReference type="NCBI Taxonomy" id="375764"/>
    <lineage>
        <taxon>Eukaryota</taxon>
        <taxon>Metazoa</taxon>
        <taxon>Chordata</taxon>
        <taxon>Craniata</taxon>
        <taxon>Vertebrata</taxon>
        <taxon>Euteleostomi</taxon>
        <taxon>Actinopterygii</taxon>
        <taxon>Neopterygii</taxon>
        <taxon>Teleostei</taxon>
        <taxon>Neoteleostei</taxon>
        <taxon>Acanthomorphata</taxon>
        <taxon>Gobiaria</taxon>
        <taxon>Kurtiformes</taxon>
        <taxon>Apogonoidei</taxon>
        <taxon>Apogonidae</taxon>
        <taxon>Apogoninae</taxon>
        <taxon>Sphaeramia</taxon>
    </lineage>
</organism>
<evidence type="ECO:0000256" key="2">
    <source>
        <dbReference type="ARBA" id="ARBA00022741"/>
    </source>
</evidence>